<dbReference type="InterPro" id="IPR032675">
    <property type="entry name" value="LRR_dom_sf"/>
</dbReference>
<dbReference type="AlphaFoldDB" id="A0A4Q2DCY2"/>
<name>A0A4Q2DCY2_9AGAR</name>
<keyword evidence="2" id="KW-1185">Reference proteome</keyword>
<accession>A0A4Q2DCY2</accession>
<sequence>MMLTGKKERKLVETLKEPLSVLKGNGWEFKRSDNHHVSLALSELLPPARADAKLRSLTIQSMMFLMPPLLQWTISAMQYCNIEKLTLAGLSINHKCWPAIFQLISSAAPGLAELTLSKLRQIMPNDLLRFLSQMTMLTSLKIDRDVDCWDSYDLGPFPDLPKLITLHAPATWVFKLLTAQQRGLERLETLCISYRLRNDGLTHWLQPTSATPSIPGLLRAQRRPLTLSVEVVLGNSPGWKMFEDLNVANVAPPVREGQSGSSNSDLQSISSITLVVNQEFSREDMRLWTVLPKWLAMFPALRHISLVGRNTTLEHMNVVEAMVEVVEATQLQQLVSVDVNGKEVAYPPLQRNRAVEV</sequence>
<evidence type="ECO:0008006" key="3">
    <source>
        <dbReference type="Google" id="ProtNLM"/>
    </source>
</evidence>
<protein>
    <recommendedName>
        <fullName evidence="3">F-box domain-containing protein</fullName>
    </recommendedName>
</protein>
<dbReference type="Proteomes" id="UP000290288">
    <property type="component" value="Unassembled WGS sequence"/>
</dbReference>
<dbReference type="EMBL" id="SDEE01000329">
    <property type="protein sequence ID" value="RXW17590.1"/>
    <property type="molecule type" value="Genomic_DNA"/>
</dbReference>
<comment type="caution">
    <text evidence="1">The sequence shown here is derived from an EMBL/GenBank/DDBJ whole genome shotgun (WGS) entry which is preliminary data.</text>
</comment>
<dbReference type="OrthoDB" id="3054030at2759"/>
<gene>
    <name evidence="1" type="ORF">EST38_g8263</name>
</gene>
<dbReference type="SUPFAM" id="SSF52047">
    <property type="entry name" value="RNI-like"/>
    <property type="match status" value="1"/>
</dbReference>
<reference evidence="1 2" key="1">
    <citation type="submission" date="2019-01" db="EMBL/GenBank/DDBJ databases">
        <title>Draft genome sequence of Psathyrella aberdarensis IHI B618.</title>
        <authorList>
            <person name="Buettner E."/>
            <person name="Kellner H."/>
        </authorList>
    </citation>
    <scope>NUCLEOTIDE SEQUENCE [LARGE SCALE GENOMIC DNA]</scope>
    <source>
        <strain evidence="1 2">IHI B618</strain>
    </source>
</reference>
<dbReference type="Gene3D" id="3.80.10.10">
    <property type="entry name" value="Ribonuclease Inhibitor"/>
    <property type="match status" value="1"/>
</dbReference>
<proteinExistence type="predicted"/>
<evidence type="ECO:0000313" key="1">
    <source>
        <dbReference type="EMBL" id="RXW17590.1"/>
    </source>
</evidence>
<organism evidence="1 2">
    <name type="scientific">Candolleomyces aberdarensis</name>
    <dbReference type="NCBI Taxonomy" id="2316362"/>
    <lineage>
        <taxon>Eukaryota</taxon>
        <taxon>Fungi</taxon>
        <taxon>Dikarya</taxon>
        <taxon>Basidiomycota</taxon>
        <taxon>Agaricomycotina</taxon>
        <taxon>Agaricomycetes</taxon>
        <taxon>Agaricomycetidae</taxon>
        <taxon>Agaricales</taxon>
        <taxon>Agaricineae</taxon>
        <taxon>Psathyrellaceae</taxon>
        <taxon>Candolleomyces</taxon>
    </lineage>
</organism>
<evidence type="ECO:0000313" key="2">
    <source>
        <dbReference type="Proteomes" id="UP000290288"/>
    </source>
</evidence>